<protein>
    <submittedName>
        <fullName evidence="2">Uncharacterized protein</fullName>
    </submittedName>
</protein>
<dbReference type="AlphaFoldDB" id="A0A8S9YC00"/>
<evidence type="ECO:0000256" key="1">
    <source>
        <dbReference type="SAM" id="SignalP"/>
    </source>
</evidence>
<proteinExistence type="predicted"/>
<keyword evidence="3" id="KW-1185">Reference proteome</keyword>
<accession>A0A8S9YC00</accession>
<keyword evidence="1" id="KW-0732">Signal</keyword>
<name>A0A8S9YC00_9TREM</name>
<dbReference type="Proteomes" id="UP000822476">
    <property type="component" value="Unassembled WGS sequence"/>
</dbReference>
<sequence length="61" mass="7035">MFLCNFVSWFLFPWLSTFIKEDWMGCGERSISVRTGLSQKGIGNGFLSHENNIIPMHVQIN</sequence>
<reference evidence="2" key="1">
    <citation type="submission" date="2019-07" db="EMBL/GenBank/DDBJ databases">
        <title>Annotation for the trematode Paragonimus miyazaki's.</title>
        <authorList>
            <person name="Choi Y.-J."/>
        </authorList>
    </citation>
    <scope>NUCLEOTIDE SEQUENCE</scope>
    <source>
        <strain evidence="2">Japan</strain>
    </source>
</reference>
<gene>
    <name evidence="2" type="ORF">EG68_09523</name>
</gene>
<evidence type="ECO:0000313" key="3">
    <source>
        <dbReference type="Proteomes" id="UP000822476"/>
    </source>
</evidence>
<feature type="chain" id="PRO_5035862485" evidence="1">
    <location>
        <begin position="22"/>
        <end position="61"/>
    </location>
</feature>
<feature type="signal peptide" evidence="1">
    <location>
        <begin position="1"/>
        <end position="21"/>
    </location>
</feature>
<comment type="caution">
    <text evidence="2">The sequence shown here is derived from an EMBL/GenBank/DDBJ whole genome shotgun (WGS) entry which is preliminary data.</text>
</comment>
<evidence type="ECO:0000313" key="2">
    <source>
        <dbReference type="EMBL" id="KAF7232558.1"/>
    </source>
</evidence>
<organism evidence="2 3">
    <name type="scientific">Paragonimus skrjabini miyazakii</name>
    <dbReference type="NCBI Taxonomy" id="59628"/>
    <lineage>
        <taxon>Eukaryota</taxon>
        <taxon>Metazoa</taxon>
        <taxon>Spiralia</taxon>
        <taxon>Lophotrochozoa</taxon>
        <taxon>Platyhelminthes</taxon>
        <taxon>Trematoda</taxon>
        <taxon>Digenea</taxon>
        <taxon>Plagiorchiida</taxon>
        <taxon>Troglotremata</taxon>
        <taxon>Troglotrematidae</taxon>
        <taxon>Paragonimus</taxon>
    </lineage>
</organism>
<dbReference type="EMBL" id="JTDE01021724">
    <property type="protein sequence ID" value="KAF7232558.1"/>
    <property type="molecule type" value="Genomic_DNA"/>
</dbReference>